<dbReference type="Pfam" id="PF23169">
    <property type="entry name" value="HalD"/>
    <property type="match status" value="1"/>
</dbReference>
<dbReference type="InterPro" id="IPR005123">
    <property type="entry name" value="Oxoglu/Fe-dep_dioxygenase_dom"/>
</dbReference>
<evidence type="ECO:0000259" key="1">
    <source>
        <dbReference type="PROSITE" id="PS51471"/>
    </source>
</evidence>
<proteinExistence type="predicted"/>
<dbReference type="SUPFAM" id="SSF51197">
    <property type="entry name" value="Clavaminate synthase-like"/>
    <property type="match status" value="1"/>
</dbReference>
<dbReference type="PROSITE" id="PS51471">
    <property type="entry name" value="FE2OG_OXY"/>
    <property type="match status" value="1"/>
</dbReference>
<sequence>MNTAFSCNEMINSYYAVDQPGHPSRQKTISLVQEELANDGCAVIRNFFSEEGLNALLGEAQDRIEQTYYSPKKQCNVYLGDGNPELPEDHPQNIFLERTNGFITADLFDTESYSYRLYYWEPLKLFLADCLNKKELFIYEDPISNMIVNVGKNGEKFNWHFDTNEFTITMLLQAAESGGIFEYFPNLRKPDDECFAEVRKVLNGDRSGVKQLELKAGDLQFFLGRFSLHQVTENLGQTDRLLLIQSFTEKPGVIGSMYRVKDLYG</sequence>
<name>A0A381VDA9_9ZZZZ</name>
<organism evidence="2">
    <name type="scientific">marine metagenome</name>
    <dbReference type="NCBI Taxonomy" id="408172"/>
    <lineage>
        <taxon>unclassified sequences</taxon>
        <taxon>metagenomes</taxon>
        <taxon>ecological metagenomes</taxon>
    </lineage>
</organism>
<feature type="domain" description="Fe2OG dioxygenase" evidence="1">
    <location>
        <begin position="142"/>
        <end position="250"/>
    </location>
</feature>
<dbReference type="EMBL" id="UINC01008522">
    <property type="protein sequence ID" value="SVA38332.1"/>
    <property type="molecule type" value="Genomic_DNA"/>
</dbReference>
<dbReference type="AlphaFoldDB" id="A0A381VDA9"/>
<feature type="non-terminal residue" evidence="2">
    <location>
        <position position="265"/>
    </location>
</feature>
<dbReference type="InterPro" id="IPR056470">
    <property type="entry name" value="BesD/HalB-like"/>
</dbReference>
<evidence type="ECO:0000313" key="2">
    <source>
        <dbReference type="EMBL" id="SVA38332.1"/>
    </source>
</evidence>
<protein>
    <recommendedName>
        <fullName evidence="1">Fe2OG dioxygenase domain-containing protein</fullName>
    </recommendedName>
</protein>
<accession>A0A381VDA9</accession>
<dbReference type="Gene3D" id="2.60.120.620">
    <property type="entry name" value="q2cbj1_9rhob like domain"/>
    <property type="match status" value="1"/>
</dbReference>
<reference evidence="2" key="1">
    <citation type="submission" date="2018-05" db="EMBL/GenBank/DDBJ databases">
        <authorList>
            <person name="Lanie J.A."/>
            <person name="Ng W.-L."/>
            <person name="Kazmierczak K.M."/>
            <person name="Andrzejewski T.M."/>
            <person name="Davidsen T.M."/>
            <person name="Wayne K.J."/>
            <person name="Tettelin H."/>
            <person name="Glass J.I."/>
            <person name="Rusch D."/>
            <person name="Podicherti R."/>
            <person name="Tsui H.-C.T."/>
            <person name="Winkler M.E."/>
        </authorList>
    </citation>
    <scope>NUCLEOTIDE SEQUENCE</scope>
</reference>
<gene>
    <name evidence="2" type="ORF">METZ01_LOCUS91186</name>
</gene>